<gene>
    <name evidence="2" type="ORF">Bca52824_073289</name>
</gene>
<sequence length="142" mass="16277">MTPRRIIVAPLKCWCRSADFSNQNLIGGCYGSGTGNGGKQNPRRFWTQIFLDEERESSHYAQWQIEELRQSHSCDLSVGGNTWVKRSLPPINRAQQRWESPPNSSLMNKTADREETPRGREQRTRWMVLAACSVGISFLHRA</sequence>
<evidence type="ECO:0000313" key="2">
    <source>
        <dbReference type="EMBL" id="KAG2266210.1"/>
    </source>
</evidence>
<keyword evidence="3" id="KW-1185">Reference proteome</keyword>
<comment type="caution">
    <text evidence="2">The sequence shown here is derived from an EMBL/GenBank/DDBJ whole genome shotgun (WGS) entry which is preliminary data.</text>
</comment>
<name>A0A8X7Q9R8_BRACI</name>
<organism evidence="2 3">
    <name type="scientific">Brassica carinata</name>
    <name type="common">Ethiopian mustard</name>
    <name type="synonym">Abyssinian cabbage</name>
    <dbReference type="NCBI Taxonomy" id="52824"/>
    <lineage>
        <taxon>Eukaryota</taxon>
        <taxon>Viridiplantae</taxon>
        <taxon>Streptophyta</taxon>
        <taxon>Embryophyta</taxon>
        <taxon>Tracheophyta</taxon>
        <taxon>Spermatophyta</taxon>
        <taxon>Magnoliopsida</taxon>
        <taxon>eudicotyledons</taxon>
        <taxon>Gunneridae</taxon>
        <taxon>Pentapetalae</taxon>
        <taxon>rosids</taxon>
        <taxon>malvids</taxon>
        <taxon>Brassicales</taxon>
        <taxon>Brassicaceae</taxon>
        <taxon>Brassiceae</taxon>
        <taxon>Brassica</taxon>
    </lineage>
</organism>
<protein>
    <submittedName>
        <fullName evidence="2">Uncharacterized protein</fullName>
    </submittedName>
</protein>
<evidence type="ECO:0000256" key="1">
    <source>
        <dbReference type="SAM" id="MobiDB-lite"/>
    </source>
</evidence>
<dbReference type="AlphaFoldDB" id="A0A8X7Q9R8"/>
<feature type="compositionally biased region" description="Basic and acidic residues" evidence="1">
    <location>
        <begin position="110"/>
        <end position="122"/>
    </location>
</feature>
<proteinExistence type="predicted"/>
<accession>A0A8X7Q9R8</accession>
<dbReference type="Proteomes" id="UP000886595">
    <property type="component" value="Unassembled WGS sequence"/>
</dbReference>
<reference evidence="2 3" key="1">
    <citation type="submission" date="2020-02" db="EMBL/GenBank/DDBJ databases">
        <authorList>
            <person name="Ma Q."/>
            <person name="Huang Y."/>
            <person name="Song X."/>
            <person name="Pei D."/>
        </authorList>
    </citation>
    <scope>NUCLEOTIDE SEQUENCE [LARGE SCALE GENOMIC DNA]</scope>
    <source>
        <strain evidence="2">Sxm20200214</strain>
        <tissue evidence="2">Leaf</tissue>
    </source>
</reference>
<feature type="region of interest" description="Disordered" evidence="1">
    <location>
        <begin position="92"/>
        <end position="122"/>
    </location>
</feature>
<dbReference type="EMBL" id="JAAMPC010000014">
    <property type="protein sequence ID" value="KAG2266210.1"/>
    <property type="molecule type" value="Genomic_DNA"/>
</dbReference>
<dbReference type="OrthoDB" id="10276520at2759"/>
<evidence type="ECO:0000313" key="3">
    <source>
        <dbReference type="Proteomes" id="UP000886595"/>
    </source>
</evidence>
<feature type="compositionally biased region" description="Polar residues" evidence="1">
    <location>
        <begin position="93"/>
        <end position="108"/>
    </location>
</feature>